<feature type="transmembrane region" description="Helical" evidence="1">
    <location>
        <begin position="175"/>
        <end position="195"/>
    </location>
</feature>
<feature type="transmembrane region" description="Helical" evidence="1">
    <location>
        <begin position="201"/>
        <end position="222"/>
    </location>
</feature>
<proteinExistence type="predicted"/>
<evidence type="ECO:0000313" key="3">
    <source>
        <dbReference type="EMBL" id="MCP2259663.1"/>
    </source>
</evidence>
<gene>
    <name evidence="3" type="ORF">LX15_003368</name>
</gene>
<keyword evidence="1" id="KW-0472">Membrane</keyword>
<reference evidence="3 4" key="1">
    <citation type="submission" date="2022-06" db="EMBL/GenBank/DDBJ databases">
        <title>Genomic Encyclopedia of Archaeal and Bacterial Type Strains, Phase II (KMG-II): from individual species to whole genera.</title>
        <authorList>
            <person name="Goeker M."/>
        </authorList>
    </citation>
    <scope>NUCLEOTIDE SEQUENCE [LARGE SCALE GENOMIC DNA]</scope>
    <source>
        <strain evidence="3 4">DSM 40477</strain>
    </source>
</reference>
<protein>
    <submittedName>
        <fullName evidence="3">Acyltransferase family protein</fullName>
    </submittedName>
</protein>
<feature type="transmembrane region" description="Helical" evidence="1">
    <location>
        <begin position="345"/>
        <end position="367"/>
    </location>
</feature>
<evidence type="ECO:0000259" key="2">
    <source>
        <dbReference type="Pfam" id="PF01757"/>
    </source>
</evidence>
<keyword evidence="3" id="KW-0012">Acyltransferase</keyword>
<keyword evidence="1" id="KW-0812">Transmembrane</keyword>
<feature type="transmembrane region" description="Helical" evidence="1">
    <location>
        <begin position="318"/>
        <end position="339"/>
    </location>
</feature>
<feature type="domain" description="Acyltransferase 3" evidence="2">
    <location>
        <begin position="27"/>
        <end position="360"/>
    </location>
</feature>
<accession>A0ABT1HVW8</accession>
<dbReference type="RefSeq" id="WP_253670541.1">
    <property type="nucleotide sequence ID" value="NZ_JAMTCP010000018.1"/>
</dbReference>
<feature type="transmembrane region" description="Helical" evidence="1">
    <location>
        <begin position="150"/>
        <end position="168"/>
    </location>
</feature>
<organism evidence="3 4">
    <name type="scientific">Streptoalloteichus tenebrarius (strain ATCC 17920 / DSM 40477 / JCM 4838 / CBS 697.72 / NBRC 16177 / NCIMB 11028 / NRRL B-12390 / A12253. 1 / ISP 5477)</name>
    <name type="common">Streptomyces tenebrarius</name>
    <dbReference type="NCBI Taxonomy" id="1933"/>
    <lineage>
        <taxon>Bacteria</taxon>
        <taxon>Bacillati</taxon>
        <taxon>Actinomycetota</taxon>
        <taxon>Actinomycetes</taxon>
        <taxon>Pseudonocardiales</taxon>
        <taxon>Pseudonocardiaceae</taxon>
        <taxon>Streptoalloteichus</taxon>
    </lineage>
</organism>
<dbReference type="Pfam" id="PF01757">
    <property type="entry name" value="Acyl_transf_3"/>
    <property type="match status" value="1"/>
</dbReference>
<dbReference type="EMBL" id="JAMTCP010000018">
    <property type="protein sequence ID" value="MCP2259663.1"/>
    <property type="molecule type" value="Genomic_DNA"/>
</dbReference>
<comment type="caution">
    <text evidence="3">The sequence shown here is derived from an EMBL/GenBank/DDBJ whole genome shotgun (WGS) entry which is preliminary data.</text>
</comment>
<evidence type="ECO:0000256" key="1">
    <source>
        <dbReference type="SAM" id="Phobius"/>
    </source>
</evidence>
<feature type="transmembrane region" description="Helical" evidence="1">
    <location>
        <begin position="274"/>
        <end position="298"/>
    </location>
</feature>
<keyword evidence="3" id="KW-0808">Transferase</keyword>
<dbReference type="Proteomes" id="UP001205311">
    <property type="component" value="Unassembled WGS sequence"/>
</dbReference>
<feature type="transmembrane region" description="Helical" evidence="1">
    <location>
        <begin position="112"/>
        <end position="130"/>
    </location>
</feature>
<name>A0ABT1HVW8_STRSD</name>
<feature type="transmembrane region" description="Helical" evidence="1">
    <location>
        <begin position="234"/>
        <end position="254"/>
    </location>
</feature>
<feature type="transmembrane region" description="Helical" evidence="1">
    <location>
        <begin position="388"/>
        <end position="412"/>
    </location>
</feature>
<keyword evidence="4" id="KW-1185">Reference proteome</keyword>
<feature type="transmembrane region" description="Helical" evidence="1">
    <location>
        <begin position="424"/>
        <end position="442"/>
    </location>
</feature>
<feature type="transmembrane region" description="Helical" evidence="1">
    <location>
        <begin position="69"/>
        <end position="91"/>
    </location>
</feature>
<sequence length="446" mass="46868">MLATIPRPQPTAARTTALRTTARDPLIDVLRTGALALVVIQHWLLPVLAFDGRELTAGNALTSPGWWALTWITQVMPLVFLAGGAANALSYRRHLAKGGNPAEWLSRRVRRLALPVLPLAAVWVPLPHLLLALGAPEQPVRLAAGIVPQLLWFLAAYLGAVALTPWAVRWHDRSGLSVLLALCGGALVVDSLQFGGFPPEIGFANVLLVWGAVHQVGIAYGSRREPVVPTARQGLLLAGAGYGLLALMVAFGPYPTSMIGLPGAATSNMSPPTACLLALTVGQLGLVALARPALLALVARRPVATALRWAAPRMMTVYLWHMTALTLVAGVLVLGFGVATPTPGSLGWVVGLVPWLVLLAITLRPLLSLFARFEQERPFTPETRTWPVAAGAGLVAAGLLGLTVGGFAPATAPGLTAELVEGPLVWVAAVAAGVALVSRRAAERRR</sequence>
<dbReference type="InterPro" id="IPR002656">
    <property type="entry name" value="Acyl_transf_3_dom"/>
</dbReference>
<dbReference type="GO" id="GO:0016746">
    <property type="term" value="F:acyltransferase activity"/>
    <property type="evidence" value="ECO:0007669"/>
    <property type="project" value="UniProtKB-KW"/>
</dbReference>
<evidence type="ECO:0000313" key="4">
    <source>
        <dbReference type="Proteomes" id="UP001205311"/>
    </source>
</evidence>
<keyword evidence="1" id="KW-1133">Transmembrane helix</keyword>
<feature type="transmembrane region" description="Helical" evidence="1">
    <location>
        <begin position="29"/>
        <end position="49"/>
    </location>
</feature>